<dbReference type="AlphaFoldDB" id="A0AAE4FSA4"/>
<feature type="region of interest" description="Disordered" evidence="1">
    <location>
        <begin position="35"/>
        <end position="56"/>
    </location>
</feature>
<gene>
    <name evidence="2" type="ORF">RIF25_07620</name>
</gene>
<protein>
    <submittedName>
        <fullName evidence="2">Uncharacterized protein</fullName>
    </submittedName>
</protein>
<dbReference type="RefSeq" id="WP_322877947.1">
    <property type="nucleotide sequence ID" value="NZ_JAVMIP010000005.1"/>
</dbReference>
<keyword evidence="3" id="KW-1185">Reference proteome</keyword>
<organism evidence="2 3">
    <name type="scientific">Pseudocalidococcus azoricus BACA0444</name>
    <dbReference type="NCBI Taxonomy" id="2918990"/>
    <lineage>
        <taxon>Bacteria</taxon>
        <taxon>Bacillati</taxon>
        <taxon>Cyanobacteriota</taxon>
        <taxon>Cyanophyceae</taxon>
        <taxon>Acaryochloridales</taxon>
        <taxon>Thermosynechococcaceae</taxon>
        <taxon>Pseudocalidococcus</taxon>
        <taxon>Pseudocalidococcus azoricus</taxon>
    </lineage>
</organism>
<sequence length="56" mass="5997">MPYVIAIVVSLVCLSLAWGFGRATSMSSLEQINRTTSTLMADSPPPEDQGTPGRRS</sequence>
<comment type="caution">
    <text evidence="2">The sequence shown here is derived from an EMBL/GenBank/DDBJ whole genome shotgun (WGS) entry which is preliminary data.</text>
</comment>
<accession>A0AAE4FSA4</accession>
<name>A0AAE4FSA4_9CYAN</name>
<reference evidence="3" key="1">
    <citation type="submission" date="2023-07" db="EMBL/GenBank/DDBJ databases">
        <authorList>
            <person name="Luz R."/>
            <person name="Cordeiro R."/>
            <person name="Fonseca A."/>
            <person name="Goncalves V."/>
        </authorList>
    </citation>
    <scope>NUCLEOTIDE SEQUENCE [LARGE SCALE GENOMIC DNA]</scope>
    <source>
        <strain evidence="3">BACA0444</strain>
    </source>
</reference>
<dbReference type="Proteomes" id="UP001268256">
    <property type="component" value="Unassembled WGS sequence"/>
</dbReference>
<evidence type="ECO:0000313" key="2">
    <source>
        <dbReference type="EMBL" id="MDS3860679.1"/>
    </source>
</evidence>
<evidence type="ECO:0000313" key="3">
    <source>
        <dbReference type="Proteomes" id="UP001268256"/>
    </source>
</evidence>
<proteinExistence type="predicted"/>
<evidence type="ECO:0000256" key="1">
    <source>
        <dbReference type="SAM" id="MobiDB-lite"/>
    </source>
</evidence>
<dbReference type="EMBL" id="JAVMIP010000005">
    <property type="protein sequence ID" value="MDS3860679.1"/>
    <property type="molecule type" value="Genomic_DNA"/>
</dbReference>